<name>A0ABS7HQA7_9MICO</name>
<evidence type="ECO:0000256" key="4">
    <source>
        <dbReference type="ARBA" id="ARBA00022679"/>
    </source>
</evidence>
<comment type="similarity">
    <text evidence="2">Belongs to the glycosyltransferase 2 family.</text>
</comment>
<organism evidence="6 7">
    <name type="scientific">Microbacterium jejuense</name>
    <dbReference type="NCBI Taxonomy" id="1263637"/>
    <lineage>
        <taxon>Bacteria</taxon>
        <taxon>Bacillati</taxon>
        <taxon>Actinomycetota</taxon>
        <taxon>Actinomycetes</taxon>
        <taxon>Micrococcales</taxon>
        <taxon>Microbacteriaceae</taxon>
        <taxon>Microbacterium</taxon>
    </lineage>
</organism>
<keyword evidence="3" id="KW-0328">Glycosyltransferase</keyword>
<comment type="pathway">
    <text evidence="1">Cell wall biogenesis; cell wall polysaccharide biosynthesis.</text>
</comment>
<dbReference type="Proteomes" id="UP001196843">
    <property type="component" value="Unassembled WGS sequence"/>
</dbReference>
<comment type="caution">
    <text evidence="6">The sequence shown here is derived from an EMBL/GenBank/DDBJ whole genome shotgun (WGS) entry which is preliminary data.</text>
</comment>
<dbReference type="EMBL" id="JAEUAW010000009">
    <property type="protein sequence ID" value="MBW9094605.1"/>
    <property type="molecule type" value="Genomic_DNA"/>
</dbReference>
<dbReference type="SUPFAM" id="SSF53448">
    <property type="entry name" value="Nucleotide-diphospho-sugar transferases"/>
    <property type="match status" value="1"/>
</dbReference>
<gene>
    <name evidence="6" type="ORF">JNB62_12990</name>
</gene>
<proteinExistence type="inferred from homology"/>
<dbReference type="InterPro" id="IPR001173">
    <property type="entry name" value="Glyco_trans_2-like"/>
</dbReference>
<reference evidence="6 7" key="1">
    <citation type="journal article" date="2021" name="MBio">
        <title>Poor Competitiveness of Bradyrhizobium in Pigeon Pea Root Colonization in Indian Soils.</title>
        <authorList>
            <person name="Chalasani D."/>
            <person name="Basu A."/>
            <person name="Pullabhotla S.V.S.R.N."/>
            <person name="Jorrin B."/>
            <person name="Neal A.L."/>
            <person name="Poole P.S."/>
            <person name="Podile A.R."/>
            <person name="Tkacz A."/>
        </authorList>
    </citation>
    <scope>NUCLEOTIDE SEQUENCE [LARGE SCALE GENOMIC DNA]</scope>
    <source>
        <strain evidence="6 7">HU14</strain>
    </source>
</reference>
<evidence type="ECO:0000259" key="5">
    <source>
        <dbReference type="Pfam" id="PF00535"/>
    </source>
</evidence>
<dbReference type="InterPro" id="IPR029044">
    <property type="entry name" value="Nucleotide-diphossugar_trans"/>
</dbReference>
<dbReference type="Pfam" id="PF00535">
    <property type="entry name" value="Glycos_transf_2"/>
    <property type="match status" value="1"/>
</dbReference>
<dbReference type="PANTHER" id="PTHR43179">
    <property type="entry name" value="RHAMNOSYLTRANSFERASE WBBL"/>
    <property type="match status" value="1"/>
</dbReference>
<keyword evidence="4" id="KW-0808">Transferase</keyword>
<evidence type="ECO:0000256" key="2">
    <source>
        <dbReference type="ARBA" id="ARBA00006739"/>
    </source>
</evidence>
<evidence type="ECO:0000313" key="6">
    <source>
        <dbReference type="EMBL" id="MBW9094605.1"/>
    </source>
</evidence>
<protein>
    <submittedName>
        <fullName evidence="6">Glycosyltransferase</fullName>
    </submittedName>
</protein>
<keyword evidence="7" id="KW-1185">Reference proteome</keyword>
<evidence type="ECO:0000256" key="1">
    <source>
        <dbReference type="ARBA" id="ARBA00004776"/>
    </source>
</evidence>
<dbReference type="RefSeq" id="WP_220301311.1">
    <property type="nucleotide sequence ID" value="NZ_JAEUAW010000009.1"/>
</dbReference>
<feature type="domain" description="Glycosyltransferase 2-like" evidence="5">
    <location>
        <begin position="26"/>
        <end position="138"/>
    </location>
</feature>
<evidence type="ECO:0000256" key="3">
    <source>
        <dbReference type="ARBA" id="ARBA00022676"/>
    </source>
</evidence>
<sequence>MTDADDDQNVGAVVLAYHPDASLVDNVLALVPQVSAVVVVNNSPAAEPRLFDELRGIAGVEVVDLPGNLGVAAGFNAGMRRLFDAGHRYTVIFDQDSTAPPGLVQGLVDAYRSFGAGAGIVGPALRSGVTGHEFRRERGSGVGVRSTLISSGALFSREVVERIGLHDEGLFIDYVDHDISLRAERRGLKNLKAFDVVLDHRFGGAVPRRIFGRDFFVADYSPMRQYYMSRNRLILVRRYGFGGWFWEDLSYMVKAWAKVLLFERDRGRKVGAFLRGARDGLRYDARHRDQGAGAGTTS</sequence>
<dbReference type="Gene3D" id="3.90.550.10">
    <property type="entry name" value="Spore Coat Polysaccharide Biosynthesis Protein SpsA, Chain A"/>
    <property type="match status" value="1"/>
</dbReference>
<evidence type="ECO:0000313" key="7">
    <source>
        <dbReference type="Proteomes" id="UP001196843"/>
    </source>
</evidence>
<dbReference type="PANTHER" id="PTHR43179:SF12">
    <property type="entry name" value="GALACTOFURANOSYLTRANSFERASE GLFT2"/>
    <property type="match status" value="1"/>
</dbReference>
<accession>A0ABS7HQA7</accession>